<reference evidence="3 4" key="1">
    <citation type="journal article" date="2024" name="Nat. Commun.">
        <title>Phylogenomics reveals the evolutionary origins of lichenization in chlorophyte algae.</title>
        <authorList>
            <person name="Puginier C."/>
            <person name="Libourel C."/>
            <person name="Otte J."/>
            <person name="Skaloud P."/>
            <person name="Haon M."/>
            <person name="Grisel S."/>
            <person name="Petersen M."/>
            <person name="Berrin J.G."/>
            <person name="Delaux P.M."/>
            <person name="Dal Grande F."/>
            <person name="Keller J."/>
        </authorList>
    </citation>
    <scope>NUCLEOTIDE SEQUENCE [LARGE SCALE GENOMIC DNA]</scope>
    <source>
        <strain evidence="3 4">SAG 216-7</strain>
    </source>
</reference>
<feature type="region of interest" description="Disordered" evidence="1">
    <location>
        <begin position="116"/>
        <end position="160"/>
    </location>
</feature>
<dbReference type="EMBL" id="JALJOT010000016">
    <property type="protein sequence ID" value="KAK9902221.1"/>
    <property type="molecule type" value="Genomic_DNA"/>
</dbReference>
<keyword evidence="4" id="KW-1185">Reference proteome</keyword>
<name>A0ABR2YCN4_9CHLO</name>
<evidence type="ECO:0000256" key="1">
    <source>
        <dbReference type="SAM" id="MobiDB-lite"/>
    </source>
</evidence>
<feature type="region of interest" description="Disordered" evidence="1">
    <location>
        <begin position="1"/>
        <end position="22"/>
    </location>
</feature>
<evidence type="ECO:0000256" key="2">
    <source>
        <dbReference type="SAM" id="Phobius"/>
    </source>
</evidence>
<dbReference type="Proteomes" id="UP001491310">
    <property type="component" value="Unassembled WGS sequence"/>
</dbReference>
<evidence type="ECO:0000313" key="4">
    <source>
        <dbReference type="Proteomes" id="UP001491310"/>
    </source>
</evidence>
<feature type="region of interest" description="Disordered" evidence="1">
    <location>
        <begin position="63"/>
        <end position="93"/>
    </location>
</feature>
<keyword evidence="2" id="KW-1133">Transmembrane helix</keyword>
<proteinExistence type="predicted"/>
<feature type="transmembrane region" description="Helical" evidence="2">
    <location>
        <begin position="30"/>
        <end position="54"/>
    </location>
</feature>
<protein>
    <submittedName>
        <fullName evidence="3">Uncharacterized protein</fullName>
    </submittedName>
</protein>
<comment type="caution">
    <text evidence="3">The sequence shown here is derived from an EMBL/GenBank/DDBJ whole genome shotgun (WGS) entry which is preliminary data.</text>
</comment>
<evidence type="ECO:0000313" key="3">
    <source>
        <dbReference type="EMBL" id="KAK9902221.1"/>
    </source>
</evidence>
<feature type="compositionally biased region" description="Basic and acidic residues" evidence="1">
    <location>
        <begin position="63"/>
        <end position="72"/>
    </location>
</feature>
<sequence>MNSSSTNNSGAPTYQGPLKPGAASESIQPATVIIVLVACLFNALSILLVSRYLYIRFSRERENYAREQEAQRSRRHRTQESEPESSMQAAHLARFTPVLVMQPDSKVACAHKEVHPTDTVNGTGGSAAAAPPARQLQTMSLIRQRSSSSSSSSSRGGHRC</sequence>
<accession>A0ABR2YCN4</accession>
<gene>
    <name evidence="3" type="ORF">WJX75_008222</name>
</gene>
<feature type="compositionally biased region" description="Polar residues" evidence="1">
    <location>
        <begin position="1"/>
        <end position="12"/>
    </location>
</feature>
<keyword evidence="2" id="KW-0812">Transmembrane</keyword>
<organism evidence="3 4">
    <name type="scientific">Coccomyxa subellipsoidea</name>
    <dbReference type="NCBI Taxonomy" id="248742"/>
    <lineage>
        <taxon>Eukaryota</taxon>
        <taxon>Viridiplantae</taxon>
        <taxon>Chlorophyta</taxon>
        <taxon>core chlorophytes</taxon>
        <taxon>Trebouxiophyceae</taxon>
        <taxon>Trebouxiophyceae incertae sedis</taxon>
        <taxon>Coccomyxaceae</taxon>
        <taxon>Coccomyxa</taxon>
    </lineage>
</organism>
<keyword evidence="2" id="KW-0472">Membrane</keyword>
<feature type="compositionally biased region" description="Polar residues" evidence="1">
    <location>
        <begin position="135"/>
        <end position="145"/>
    </location>
</feature>